<dbReference type="OrthoDB" id="3818945at2"/>
<evidence type="ECO:0000313" key="3">
    <source>
        <dbReference type="Proteomes" id="UP000318380"/>
    </source>
</evidence>
<accession>A0A561BTD5</accession>
<comment type="caution">
    <text evidence="2">The sequence shown here is derived from an EMBL/GenBank/DDBJ whole genome shotgun (WGS) entry which is preliminary data.</text>
</comment>
<keyword evidence="3" id="KW-1185">Reference proteome</keyword>
<proteinExistence type="predicted"/>
<organism evidence="2 3">
    <name type="scientific">Kribbella amoyensis</name>
    <dbReference type="NCBI Taxonomy" id="996641"/>
    <lineage>
        <taxon>Bacteria</taxon>
        <taxon>Bacillati</taxon>
        <taxon>Actinomycetota</taxon>
        <taxon>Actinomycetes</taxon>
        <taxon>Propionibacteriales</taxon>
        <taxon>Kribbellaceae</taxon>
        <taxon>Kribbella</taxon>
    </lineage>
</organism>
<evidence type="ECO:0000313" key="2">
    <source>
        <dbReference type="EMBL" id="TWD82108.1"/>
    </source>
</evidence>
<dbReference type="Proteomes" id="UP000318380">
    <property type="component" value="Unassembled WGS sequence"/>
</dbReference>
<sequence>MELLDPSTREYGWVATVIETVSARTGISSGWNGEVWLAAEELEQRNSSGRVMSDGALQVHPGLTLDPLRKAYDNDRLSPGELQATIDAAGVVTHESMHLLTRSGPGVYFAPDHAIEEYLADLGTTQEIRHVVGELGLTEQHPGLRELSIQVAYPATELALDPVTRYLADNDERKLPEIHDRLRTATLTQRCRTLAELAVERKLGAHPHAPDVLVPRLEALQRPAIAGLVELDTTPGLDPETVRTKATEAGTAAIGAIEGLVDEAEGRKEPPFVGIQYDESGLGWDPDQQRWVSAAGGGELDTGHLRKFLGGLRRPRRGPETDQGTSGETRPAHQRRGSRGQSIE</sequence>
<feature type="region of interest" description="Disordered" evidence="1">
    <location>
        <begin position="294"/>
        <end position="344"/>
    </location>
</feature>
<gene>
    <name evidence="2" type="ORF">FB561_3235</name>
</gene>
<reference evidence="2 3" key="1">
    <citation type="submission" date="2019-06" db="EMBL/GenBank/DDBJ databases">
        <title>Sequencing the genomes of 1000 actinobacteria strains.</title>
        <authorList>
            <person name="Klenk H.-P."/>
        </authorList>
    </citation>
    <scope>NUCLEOTIDE SEQUENCE [LARGE SCALE GENOMIC DNA]</scope>
    <source>
        <strain evidence="2 3">DSM 24683</strain>
    </source>
</reference>
<dbReference type="AlphaFoldDB" id="A0A561BTD5"/>
<dbReference type="RefSeq" id="WP_145807457.1">
    <property type="nucleotide sequence ID" value="NZ_VIVK01000001.1"/>
</dbReference>
<dbReference type="EMBL" id="VIVK01000001">
    <property type="protein sequence ID" value="TWD82108.1"/>
    <property type="molecule type" value="Genomic_DNA"/>
</dbReference>
<name>A0A561BTD5_9ACTN</name>
<protein>
    <submittedName>
        <fullName evidence="2">Uncharacterized protein</fullName>
    </submittedName>
</protein>
<evidence type="ECO:0000256" key="1">
    <source>
        <dbReference type="SAM" id="MobiDB-lite"/>
    </source>
</evidence>